<evidence type="ECO:0000313" key="2">
    <source>
        <dbReference type="Proteomes" id="UP000829398"/>
    </source>
</evidence>
<reference evidence="2" key="1">
    <citation type="journal article" date="2023" name="Hortic. Res.">
        <title>A chromosome-level phased genome enabling allele-level studies in sweet orange: a case study on citrus Huanglongbing tolerance.</title>
        <authorList>
            <person name="Wu B."/>
            <person name="Yu Q."/>
            <person name="Deng Z."/>
            <person name="Duan Y."/>
            <person name="Luo F."/>
            <person name="Gmitter F. Jr."/>
        </authorList>
    </citation>
    <scope>NUCLEOTIDE SEQUENCE [LARGE SCALE GENOMIC DNA]</scope>
    <source>
        <strain evidence="2">cv. Valencia</strain>
    </source>
</reference>
<organism evidence="1 2">
    <name type="scientific">Citrus sinensis</name>
    <name type="common">Sweet orange</name>
    <name type="synonym">Citrus aurantium var. sinensis</name>
    <dbReference type="NCBI Taxonomy" id="2711"/>
    <lineage>
        <taxon>Eukaryota</taxon>
        <taxon>Viridiplantae</taxon>
        <taxon>Streptophyta</taxon>
        <taxon>Embryophyta</taxon>
        <taxon>Tracheophyta</taxon>
        <taxon>Spermatophyta</taxon>
        <taxon>Magnoliopsida</taxon>
        <taxon>eudicotyledons</taxon>
        <taxon>Gunneridae</taxon>
        <taxon>Pentapetalae</taxon>
        <taxon>rosids</taxon>
        <taxon>malvids</taxon>
        <taxon>Sapindales</taxon>
        <taxon>Rutaceae</taxon>
        <taxon>Aurantioideae</taxon>
        <taxon>Citrus</taxon>
    </lineage>
</organism>
<protein>
    <submittedName>
        <fullName evidence="1">Retrovirus-related pol polyprotein from transposon RE1</fullName>
    </submittedName>
</protein>
<name>A0ACB8P2B9_CITSI</name>
<comment type="caution">
    <text evidence="1">The sequence shown here is derived from an EMBL/GenBank/DDBJ whole genome shotgun (WGS) entry which is preliminary data.</text>
</comment>
<evidence type="ECO:0000313" key="1">
    <source>
        <dbReference type="EMBL" id="KAH9804524.1"/>
    </source>
</evidence>
<accession>A0ACB8P2B9</accession>
<gene>
    <name evidence="1" type="ORF">KPL71_002158</name>
</gene>
<sequence>MITRSKAGIFKPKTYLTALLLKPSEPTSVAQALTDPKWFEAMKEEFNALQANQTWILVKPTIPVKVVGNKWVFRIKYNSDGSVSRYKARLVAKGFHQTYGVDYTETFSPVIKSSTIRIVLSLAVMNRWLIRQVDVNNAFLNDILAEDVYMEQPEGFVDPSKPHHICKLKKALYGLKQAPRAWFDRFKSAMITQWNFVNCKSDSSLFYKWDKGHILLVLVYVDDIIITGSNSLSVLQVISDMQATFALKDLGELSYFLGVEVTKTKEGIHLSQSKYIDDLLAKQGMDSCSPVPTPMATSHQLTKHSGTEIDNSYQYRSVVGALQYVTLTRPDIAFTVNKLSQFLAAPTTEHWQACKRLLRYLKGTIHFGLQLYHSGNLQITCFSDSDWACDRGDRRSVAGYAVYLGSNLVSWSSKKQHVVSKSSTESKYRALALGTTEVLWIQTLLTELKFKTETTPVMWCDNQRAISLATNPVYHAKTKHIELDIHFIREKIAAKQISISFVPSEDQTADVLTKALTYGQFQYLRSKLNVLPRPFSLRGDVSICAETEV</sequence>
<keyword evidence="2" id="KW-1185">Reference proteome</keyword>
<proteinExistence type="predicted"/>
<dbReference type="EMBL" id="CM039170">
    <property type="protein sequence ID" value="KAH9804524.1"/>
    <property type="molecule type" value="Genomic_DNA"/>
</dbReference>
<dbReference type="Proteomes" id="UP000829398">
    <property type="component" value="Chromosome 1"/>
</dbReference>